<feature type="region of interest" description="Disordered" evidence="4">
    <location>
        <begin position="24"/>
        <end position="50"/>
    </location>
</feature>
<protein>
    <submittedName>
        <fullName evidence="6">Pilus (MSHA type) biogenesis protein MshL</fullName>
    </submittedName>
</protein>
<dbReference type="GO" id="GO:0009306">
    <property type="term" value="P:protein secretion"/>
    <property type="evidence" value="ECO:0007669"/>
    <property type="project" value="InterPro"/>
</dbReference>
<dbReference type="InterPro" id="IPR050810">
    <property type="entry name" value="Bact_Secretion_Sys_Channel"/>
</dbReference>
<dbReference type="PANTHER" id="PTHR30332:SF17">
    <property type="entry name" value="TYPE IV PILIATION SYSTEM PROTEIN DR_0774-RELATED"/>
    <property type="match status" value="1"/>
</dbReference>
<dbReference type="Gene3D" id="3.30.1370.130">
    <property type="match status" value="1"/>
</dbReference>
<dbReference type="InterPro" id="IPR004846">
    <property type="entry name" value="T2SS/T3SS_dom"/>
</dbReference>
<dbReference type="InterPro" id="IPR011662">
    <property type="entry name" value="Secretin/TonB_short_N"/>
</dbReference>
<sequence>MRIATLIAATLVLTACAHQPERKPVEAQQALNQGEQVKEAKRPPLPESVRASLRPTALEASRASEQLLAQPRFSVNANGIDASDFFAGLAADSPYNIVVHPDVSGSITLSLKDVTLTEALEVISDIYGYEIKSENRMIRVFPAGLRTETITLDYLALQRMGLSQTSVTSGGVKDNDDQNGGVYGGAGGYNNALLGGVGGIGGQGNLSDNSLNGMNTGMQTNGTSISTQSETDVWGDLQQIVQGIVGEGGGRRVVVAPQAGLVTVTAFPSELRAAREFLRSAEERLQRQVILEARIVEVALNDDYQQGINWNDLFSLGNANGSIGFTGGSVSGTNGVFGVSLDVGDFSGVLNLLQDQGNVQVLSNPRVSASNNQKAVIKIGEDEYFVTDVSTTTVTGTATTSTPNIELTPFFSGISLDITPQISDNGEVILHVHPSVVETTEQNKTITLNQESFILPLAQSNIRESDTIVRARNGEIVVLGGLMQTSFTENESKAPMLGDIPVLGNLFKNKRRSEQKKELVILIRPVVVGVDTWQQELERSSDLLNRWYND</sequence>
<dbReference type="InterPro" id="IPR011514">
    <property type="entry name" value="Secretin_N_2"/>
</dbReference>
<gene>
    <name evidence="6" type="ORF">CWI69_08045</name>
</gene>
<dbReference type="Pfam" id="PF07660">
    <property type="entry name" value="STN"/>
    <property type="match status" value="1"/>
</dbReference>
<feature type="domain" description="Secretin/TonB short N-terminal" evidence="5">
    <location>
        <begin position="95"/>
        <end position="143"/>
    </location>
</feature>
<evidence type="ECO:0000256" key="1">
    <source>
        <dbReference type="ARBA" id="ARBA00022448"/>
    </source>
</evidence>
<reference evidence="7" key="1">
    <citation type="journal article" date="2018" name="Front. Microbiol.">
        <title>Genome-Based Analysis Reveals the Taxonomy and Diversity of the Family Idiomarinaceae.</title>
        <authorList>
            <person name="Liu Y."/>
            <person name="Lai Q."/>
            <person name="Shao Z."/>
        </authorList>
    </citation>
    <scope>NUCLEOTIDE SEQUENCE [LARGE SCALE GENOMIC DNA]</scope>
    <source>
        <strain evidence="7">BH195</strain>
    </source>
</reference>
<dbReference type="GO" id="GO:0015627">
    <property type="term" value="C:type II protein secretion system complex"/>
    <property type="evidence" value="ECO:0007669"/>
    <property type="project" value="TreeGrafter"/>
</dbReference>
<evidence type="ECO:0000313" key="7">
    <source>
        <dbReference type="Proteomes" id="UP000287198"/>
    </source>
</evidence>
<proteinExistence type="predicted"/>
<evidence type="ECO:0000313" key="6">
    <source>
        <dbReference type="EMBL" id="RUO52971.1"/>
    </source>
</evidence>
<organism evidence="6 7">
    <name type="scientific">Pseudidiomarina halophila</name>
    <dbReference type="NCBI Taxonomy" id="1449799"/>
    <lineage>
        <taxon>Bacteria</taxon>
        <taxon>Pseudomonadati</taxon>
        <taxon>Pseudomonadota</taxon>
        <taxon>Gammaproteobacteria</taxon>
        <taxon>Alteromonadales</taxon>
        <taxon>Idiomarinaceae</taxon>
        <taxon>Pseudidiomarina</taxon>
    </lineage>
</organism>
<keyword evidence="1" id="KW-0813">Transport</keyword>
<dbReference type="EMBL" id="PIPW01000002">
    <property type="protein sequence ID" value="RUO52971.1"/>
    <property type="molecule type" value="Genomic_DNA"/>
</dbReference>
<dbReference type="SMART" id="SM00965">
    <property type="entry name" value="STN"/>
    <property type="match status" value="1"/>
</dbReference>
<evidence type="ECO:0000259" key="5">
    <source>
        <dbReference type="SMART" id="SM00965"/>
    </source>
</evidence>
<dbReference type="AlphaFoldDB" id="A0A432XWK5"/>
<dbReference type="OrthoDB" id="9775455at2"/>
<dbReference type="NCBIfam" id="TIGR02519">
    <property type="entry name" value="pilus_MshL"/>
    <property type="match status" value="1"/>
</dbReference>
<dbReference type="PRINTS" id="PR00811">
    <property type="entry name" value="BCTERIALGSPD"/>
</dbReference>
<evidence type="ECO:0000256" key="4">
    <source>
        <dbReference type="SAM" id="MobiDB-lite"/>
    </source>
</evidence>
<dbReference type="GO" id="GO:0009297">
    <property type="term" value="P:pilus assembly"/>
    <property type="evidence" value="ECO:0007669"/>
    <property type="project" value="InterPro"/>
</dbReference>
<keyword evidence="3" id="KW-0998">Cell outer membrane</keyword>
<dbReference type="Proteomes" id="UP000287198">
    <property type="component" value="Unassembled WGS sequence"/>
</dbReference>
<dbReference type="PANTHER" id="PTHR30332">
    <property type="entry name" value="PROBABLE GENERAL SECRETION PATHWAY PROTEIN D"/>
    <property type="match status" value="1"/>
</dbReference>
<dbReference type="GO" id="GO:0019867">
    <property type="term" value="C:outer membrane"/>
    <property type="evidence" value="ECO:0007669"/>
    <property type="project" value="InterPro"/>
</dbReference>
<keyword evidence="2" id="KW-0472">Membrane</keyword>
<dbReference type="PROSITE" id="PS51257">
    <property type="entry name" value="PROKAR_LIPOPROTEIN"/>
    <property type="match status" value="1"/>
</dbReference>
<dbReference type="InterPro" id="IPR013358">
    <property type="entry name" value="Pilus_biogenesis_MshL"/>
</dbReference>
<name>A0A432XWK5_9GAMM</name>
<evidence type="ECO:0000256" key="2">
    <source>
        <dbReference type="ARBA" id="ARBA00023136"/>
    </source>
</evidence>
<accession>A0A432XWK5</accession>
<keyword evidence="7" id="KW-1185">Reference proteome</keyword>
<dbReference type="Pfam" id="PF07655">
    <property type="entry name" value="Secretin_N_2"/>
    <property type="match status" value="1"/>
</dbReference>
<comment type="caution">
    <text evidence="6">The sequence shown here is derived from an EMBL/GenBank/DDBJ whole genome shotgun (WGS) entry which is preliminary data.</text>
</comment>
<dbReference type="Pfam" id="PF00263">
    <property type="entry name" value="Secretin"/>
    <property type="match status" value="1"/>
</dbReference>
<dbReference type="RefSeq" id="WP_126763592.1">
    <property type="nucleotide sequence ID" value="NZ_JBHLTZ010000012.1"/>
</dbReference>
<evidence type="ECO:0000256" key="3">
    <source>
        <dbReference type="ARBA" id="ARBA00023237"/>
    </source>
</evidence>
<dbReference type="InterPro" id="IPR001775">
    <property type="entry name" value="GspD/PilQ"/>
</dbReference>